<gene>
    <name evidence="1" type="ORF">llap_2403</name>
</gene>
<organism evidence="1 2">
    <name type="scientific">Limosa lapponica baueri</name>
    <dbReference type="NCBI Taxonomy" id="1758121"/>
    <lineage>
        <taxon>Eukaryota</taxon>
        <taxon>Metazoa</taxon>
        <taxon>Chordata</taxon>
        <taxon>Craniata</taxon>
        <taxon>Vertebrata</taxon>
        <taxon>Euteleostomi</taxon>
        <taxon>Archelosauria</taxon>
        <taxon>Archosauria</taxon>
        <taxon>Dinosauria</taxon>
        <taxon>Saurischia</taxon>
        <taxon>Theropoda</taxon>
        <taxon>Coelurosauria</taxon>
        <taxon>Aves</taxon>
        <taxon>Neognathae</taxon>
        <taxon>Neoaves</taxon>
        <taxon>Charadriiformes</taxon>
        <taxon>Scolopacidae</taxon>
        <taxon>Limosa</taxon>
    </lineage>
</organism>
<reference evidence="2" key="2">
    <citation type="submission" date="2017-12" db="EMBL/GenBank/DDBJ databases">
        <title>Genome sequence of the Bar-tailed Godwit (Limosa lapponica baueri).</title>
        <authorList>
            <person name="Lima N.C.B."/>
            <person name="Parody-Merino A.M."/>
            <person name="Battley P.F."/>
            <person name="Fidler A.E."/>
            <person name="Prosdocimi F."/>
        </authorList>
    </citation>
    <scope>NUCLEOTIDE SEQUENCE [LARGE SCALE GENOMIC DNA]</scope>
</reference>
<dbReference type="EMBL" id="KZ505682">
    <property type="protein sequence ID" value="PKU47304.1"/>
    <property type="molecule type" value="Genomic_DNA"/>
</dbReference>
<proteinExistence type="predicted"/>
<accession>A0A2I0UMN0</accession>
<dbReference type="Proteomes" id="UP000233556">
    <property type="component" value="Unassembled WGS sequence"/>
</dbReference>
<reference evidence="2" key="1">
    <citation type="submission" date="2017-11" db="EMBL/GenBank/DDBJ databases">
        <authorList>
            <person name="Lima N.C."/>
            <person name="Parody-Merino A.M."/>
            <person name="Battley P.F."/>
            <person name="Fidler A.E."/>
            <person name="Prosdocimi F."/>
        </authorList>
    </citation>
    <scope>NUCLEOTIDE SEQUENCE [LARGE SCALE GENOMIC DNA]</scope>
</reference>
<sequence length="117" mass="13142">MLVLLLLSERLGTNFESMANLEFGTVIEELDTVFFDMKVPGRQGDYSFLNSLEGPRRLANPVVVITPPQRNSTHNTVYKIQQLRVLSGEPGPELLLDTETRDPPVARDTSTIICFLH</sequence>
<name>A0A2I0UMN0_LIMLA</name>
<evidence type="ECO:0000313" key="1">
    <source>
        <dbReference type="EMBL" id="PKU47304.1"/>
    </source>
</evidence>
<evidence type="ECO:0000313" key="2">
    <source>
        <dbReference type="Proteomes" id="UP000233556"/>
    </source>
</evidence>
<keyword evidence="2" id="KW-1185">Reference proteome</keyword>
<protein>
    <submittedName>
        <fullName evidence="1">Uncharacterized protein</fullName>
    </submittedName>
</protein>
<dbReference type="AlphaFoldDB" id="A0A2I0UMN0"/>